<evidence type="ECO:0000313" key="2">
    <source>
        <dbReference type="EMBL" id="GAA2739764.1"/>
    </source>
</evidence>
<dbReference type="Proteomes" id="UP001501326">
    <property type="component" value="Unassembled WGS sequence"/>
</dbReference>
<proteinExistence type="predicted"/>
<keyword evidence="3" id="KW-1185">Reference proteome</keyword>
<sequence length="57" mass="6053">MFWIVVGSVLAVVCALAWLYDRKWGGDPTPQHTQARAQADSDAAWTGYQGGSPTSGA</sequence>
<organism evidence="2 3">
    <name type="scientific">Pedococcus aerophilus</name>
    <dbReference type="NCBI Taxonomy" id="436356"/>
    <lineage>
        <taxon>Bacteria</taxon>
        <taxon>Bacillati</taxon>
        <taxon>Actinomycetota</taxon>
        <taxon>Actinomycetes</taxon>
        <taxon>Micrococcales</taxon>
        <taxon>Intrasporangiaceae</taxon>
        <taxon>Pedococcus</taxon>
    </lineage>
</organism>
<accession>A0ABN3UW79</accession>
<comment type="caution">
    <text evidence="2">The sequence shown here is derived from an EMBL/GenBank/DDBJ whole genome shotgun (WGS) entry which is preliminary data.</text>
</comment>
<name>A0ABN3UW79_9MICO</name>
<evidence type="ECO:0000256" key="1">
    <source>
        <dbReference type="SAM" id="MobiDB-lite"/>
    </source>
</evidence>
<protein>
    <submittedName>
        <fullName evidence="2">Uncharacterized protein</fullName>
    </submittedName>
</protein>
<feature type="region of interest" description="Disordered" evidence="1">
    <location>
        <begin position="29"/>
        <end position="57"/>
    </location>
</feature>
<gene>
    <name evidence="2" type="ORF">GCM10009867_37160</name>
</gene>
<dbReference type="EMBL" id="BAAARN010000005">
    <property type="protein sequence ID" value="GAA2739764.1"/>
    <property type="molecule type" value="Genomic_DNA"/>
</dbReference>
<evidence type="ECO:0000313" key="3">
    <source>
        <dbReference type="Proteomes" id="UP001501326"/>
    </source>
</evidence>
<reference evidence="2 3" key="1">
    <citation type="journal article" date="2019" name="Int. J. Syst. Evol. Microbiol.">
        <title>The Global Catalogue of Microorganisms (GCM) 10K type strain sequencing project: providing services to taxonomists for standard genome sequencing and annotation.</title>
        <authorList>
            <consortium name="The Broad Institute Genomics Platform"/>
            <consortium name="The Broad Institute Genome Sequencing Center for Infectious Disease"/>
            <person name="Wu L."/>
            <person name="Ma J."/>
        </authorList>
    </citation>
    <scope>NUCLEOTIDE SEQUENCE [LARGE SCALE GENOMIC DNA]</scope>
    <source>
        <strain evidence="2 3">JCM 16378</strain>
    </source>
</reference>